<dbReference type="GO" id="GO:0016705">
    <property type="term" value="F:oxidoreductase activity, acting on paired donors, with incorporation or reduction of molecular oxygen"/>
    <property type="evidence" value="ECO:0007669"/>
    <property type="project" value="InterPro"/>
</dbReference>
<sequence length="297" mass="33841">MIDFIEPLQKLPSNRKSRGHKLHENLIEVYGAMILRVKSRMDAGEDVPDCLVKTLLEVQEDENLDLEDLCMLCAVFTVLEVPPTSSIIQWFLALIALYPEIQARAHAEIDQVVGQETWPAPEDESRLPYLRAIIKEVQRTHAPLWIPTPHYSTEDFVYNGVYIPKGTVMILDCYTMHHNEKRYPDPFTFNPDRYLDDNLSCAQSANLSDAMQRDHWTFGAGRRICPGVTLAERMLYLAISRLLWSFTIHEVPGEPISLKECSGAFGRTPLPYRVNLVPRHDNLGSVLPDDGTVNIKI</sequence>
<evidence type="ECO:0000256" key="9">
    <source>
        <dbReference type="ARBA" id="ARBA00023002"/>
    </source>
</evidence>
<evidence type="ECO:0000256" key="14">
    <source>
        <dbReference type="RuleBase" id="RU000461"/>
    </source>
</evidence>
<dbReference type="InterPro" id="IPR036396">
    <property type="entry name" value="Cyt_P450_sf"/>
</dbReference>
<evidence type="ECO:0000313" key="15">
    <source>
        <dbReference type="EMBL" id="KAJ3481078.1"/>
    </source>
</evidence>
<keyword evidence="12" id="KW-0472">Membrane</keyword>
<evidence type="ECO:0000256" key="8">
    <source>
        <dbReference type="ARBA" id="ARBA00022989"/>
    </source>
</evidence>
<dbReference type="InterPro" id="IPR002401">
    <property type="entry name" value="Cyt_P450_E_grp-I"/>
</dbReference>
<dbReference type="PROSITE" id="PS00086">
    <property type="entry name" value="CYTOCHROME_P450"/>
    <property type="match status" value="1"/>
</dbReference>
<evidence type="ECO:0000256" key="10">
    <source>
        <dbReference type="ARBA" id="ARBA00023004"/>
    </source>
</evidence>
<dbReference type="InterPro" id="IPR050364">
    <property type="entry name" value="Cytochrome_P450_fung"/>
</dbReference>
<proteinExistence type="inferred from homology"/>
<feature type="binding site" description="axial binding residue" evidence="13">
    <location>
        <position position="225"/>
    </location>
    <ligand>
        <name>heme</name>
        <dbReference type="ChEBI" id="CHEBI:30413"/>
    </ligand>
    <ligandPart>
        <name>Fe</name>
        <dbReference type="ChEBI" id="CHEBI:18248"/>
    </ligandPart>
</feature>
<accession>A0AAD5UZX1</accession>
<evidence type="ECO:0000256" key="7">
    <source>
        <dbReference type="ARBA" id="ARBA00022723"/>
    </source>
</evidence>
<evidence type="ECO:0000256" key="13">
    <source>
        <dbReference type="PIRSR" id="PIRSR602401-1"/>
    </source>
</evidence>
<comment type="caution">
    <text evidence="15">The sequence shown here is derived from an EMBL/GenBank/DDBJ whole genome shotgun (WGS) entry which is preliminary data.</text>
</comment>
<evidence type="ECO:0000256" key="11">
    <source>
        <dbReference type="ARBA" id="ARBA00023033"/>
    </source>
</evidence>
<comment type="pathway">
    <text evidence="3">Secondary metabolite biosynthesis.</text>
</comment>
<comment type="similarity">
    <text evidence="4 14">Belongs to the cytochrome P450 family.</text>
</comment>
<dbReference type="PRINTS" id="PR00463">
    <property type="entry name" value="EP450I"/>
</dbReference>
<evidence type="ECO:0000256" key="6">
    <source>
        <dbReference type="ARBA" id="ARBA00022692"/>
    </source>
</evidence>
<dbReference type="InterPro" id="IPR017972">
    <property type="entry name" value="Cyt_P450_CS"/>
</dbReference>
<evidence type="ECO:0000256" key="4">
    <source>
        <dbReference type="ARBA" id="ARBA00010617"/>
    </source>
</evidence>
<reference evidence="15" key="1">
    <citation type="submission" date="2022-07" db="EMBL/GenBank/DDBJ databases">
        <title>Genome Sequence of Physisporinus lineatus.</title>
        <authorList>
            <person name="Buettner E."/>
        </authorList>
    </citation>
    <scope>NUCLEOTIDE SEQUENCE</scope>
    <source>
        <strain evidence="15">VT162</strain>
    </source>
</reference>
<keyword evidence="16" id="KW-1185">Reference proteome</keyword>
<keyword evidence="11 14" id="KW-0503">Monooxygenase</keyword>
<dbReference type="GO" id="GO:0005506">
    <property type="term" value="F:iron ion binding"/>
    <property type="evidence" value="ECO:0007669"/>
    <property type="project" value="InterPro"/>
</dbReference>
<dbReference type="Proteomes" id="UP001212997">
    <property type="component" value="Unassembled WGS sequence"/>
</dbReference>
<dbReference type="SUPFAM" id="SSF48264">
    <property type="entry name" value="Cytochrome P450"/>
    <property type="match status" value="1"/>
</dbReference>
<comment type="subcellular location">
    <subcellularLocation>
        <location evidence="2">Membrane</location>
    </subcellularLocation>
</comment>
<evidence type="ECO:0000256" key="2">
    <source>
        <dbReference type="ARBA" id="ARBA00004370"/>
    </source>
</evidence>
<keyword evidence="9 14" id="KW-0560">Oxidoreductase</keyword>
<evidence type="ECO:0000256" key="1">
    <source>
        <dbReference type="ARBA" id="ARBA00001971"/>
    </source>
</evidence>
<gene>
    <name evidence="15" type="ORF">NLI96_g7908</name>
</gene>
<dbReference type="EMBL" id="JANAWD010000341">
    <property type="protein sequence ID" value="KAJ3481078.1"/>
    <property type="molecule type" value="Genomic_DNA"/>
</dbReference>
<protein>
    <recommendedName>
        <fullName evidence="17">Cytochrome P450</fullName>
    </recommendedName>
</protein>
<evidence type="ECO:0000313" key="16">
    <source>
        <dbReference type="Proteomes" id="UP001212997"/>
    </source>
</evidence>
<dbReference type="GO" id="GO:0004497">
    <property type="term" value="F:monooxygenase activity"/>
    <property type="evidence" value="ECO:0007669"/>
    <property type="project" value="UniProtKB-KW"/>
</dbReference>
<organism evidence="15 16">
    <name type="scientific">Meripilus lineatus</name>
    <dbReference type="NCBI Taxonomy" id="2056292"/>
    <lineage>
        <taxon>Eukaryota</taxon>
        <taxon>Fungi</taxon>
        <taxon>Dikarya</taxon>
        <taxon>Basidiomycota</taxon>
        <taxon>Agaricomycotina</taxon>
        <taxon>Agaricomycetes</taxon>
        <taxon>Polyporales</taxon>
        <taxon>Meripilaceae</taxon>
        <taxon>Meripilus</taxon>
    </lineage>
</organism>
<name>A0AAD5UZX1_9APHY</name>
<keyword evidence="5 13" id="KW-0349">Heme</keyword>
<comment type="cofactor">
    <cofactor evidence="1 13">
        <name>heme</name>
        <dbReference type="ChEBI" id="CHEBI:30413"/>
    </cofactor>
</comment>
<evidence type="ECO:0000256" key="3">
    <source>
        <dbReference type="ARBA" id="ARBA00005179"/>
    </source>
</evidence>
<keyword evidence="6" id="KW-0812">Transmembrane</keyword>
<evidence type="ECO:0000256" key="12">
    <source>
        <dbReference type="ARBA" id="ARBA00023136"/>
    </source>
</evidence>
<keyword evidence="7 13" id="KW-0479">Metal-binding</keyword>
<evidence type="ECO:0000256" key="5">
    <source>
        <dbReference type="ARBA" id="ARBA00022617"/>
    </source>
</evidence>
<evidence type="ECO:0008006" key="17">
    <source>
        <dbReference type="Google" id="ProtNLM"/>
    </source>
</evidence>
<dbReference type="AlphaFoldDB" id="A0AAD5UZX1"/>
<dbReference type="GO" id="GO:0016020">
    <property type="term" value="C:membrane"/>
    <property type="evidence" value="ECO:0007669"/>
    <property type="project" value="UniProtKB-SubCell"/>
</dbReference>
<dbReference type="PANTHER" id="PTHR46300">
    <property type="entry name" value="P450, PUTATIVE (EUROFUNG)-RELATED-RELATED"/>
    <property type="match status" value="1"/>
</dbReference>
<keyword evidence="10 13" id="KW-0408">Iron</keyword>
<dbReference type="Gene3D" id="1.10.630.10">
    <property type="entry name" value="Cytochrome P450"/>
    <property type="match status" value="1"/>
</dbReference>
<dbReference type="Pfam" id="PF00067">
    <property type="entry name" value="p450"/>
    <property type="match status" value="1"/>
</dbReference>
<dbReference type="PANTHER" id="PTHR46300:SF11">
    <property type="entry name" value="OXIDOREDUCTASE, PUTATIVE-RELATED"/>
    <property type="match status" value="1"/>
</dbReference>
<keyword evidence="8" id="KW-1133">Transmembrane helix</keyword>
<dbReference type="InterPro" id="IPR001128">
    <property type="entry name" value="Cyt_P450"/>
</dbReference>
<dbReference type="GO" id="GO:0020037">
    <property type="term" value="F:heme binding"/>
    <property type="evidence" value="ECO:0007669"/>
    <property type="project" value="InterPro"/>
</dbReference>